<name>A0AAW5WUA3_9LACO</name>
<keyword evidence="2" id="KW-1003">Cell membrane</keyword>
<keyword evidence="4 7" id="KW-1133">Transmembrane helix</keyword>
<dbReference type="Pfam" id="PF04024">
    <property type="entry name" value="PspC"/>
    <property type="match status" value="1"/>
</dbReference>
<dbReference type="GO" id="GO:0005886">
    <property type="term" value="C:plasma membrane"/>
    <property type="evidence" value="ECO:0007669"/>
    <property type="project" value="UniProtKB-SubCell"/>
</dbReference>
<dbReference type="InterPro" id="IPR007168">
    <property type="entry name" value="Phageshock_PspC_N"/>
</dbReference>
<reference evidence="9" key="1">
    <citation type="submission" date="2022-01" db="EMBL/GenBank/DDBJ databases">
        <title>VMRC isolate genome collection.</title>
        <authorList>
            <person name="France M."/>
            <person name="Rutt L."/>
            <person name="Humphrys M."/>
            <person name="Ravel J."/>
        </authorList>
    </citation>
    <scope>NUCLEOTIDE SEQUENCE</scope>
    <source>
        <strain evidence="9">C0048A1</strain>
    </source>
</reference>
<feature type="transmembrane region" description="Helical" evidence="7">
    <location>
        <begin position="34"/>
        <end position="59"/>
    </location>
</feature>
<evidence type="ECO:0000256" key="2">
    <source>
        <dbReference type="ARBA" id="ARBA00022475"/>
    </source>
</evidence>
<protein>
    <submittedName>
        <fullName evidence="9">PspC domain-containing protein</fullName>
    </submittedName>
</protein>
<evidence type="ECO:0000313" key="10">
    <source>
        <dbReference type="Proteomes" id="UP001212401"/>
    </source>
</evidence>
<dbReference type="AlphaFoldDB" id="A0AAW5WUA3"/>
<accession>A0AAW5WUA3</accession>
<dbReference type="EMBL" id="JAKHPH010000014">
    <property type="protein sequence ID" value="MCZ3667879.1"/>
    <property type="molecule type" value="Genomic_DNA"/>
</dbReference>
<evidence type="ECO:0000256" key="5">
    <source>
        <dbReference type="ARBA" id="ARBA00023136"/>
    </source>
</evidence>
<evidence type="ECO:0000256" key="7">
    <source>
        <dbReference type="SAM" id="Phobius"/>
    </source>
</evidence>
<evidence type="ECO:0000313" key="9">
    <source>
        <dbReference type="EMBL" id="MCZ3667879.1"/>
    </source>
</evidence>
<organism evidence="9 10">
    <name type="scientific">Limosilactobacillus vaginalis</name>
    <dbReference type="NCBI Taxonomy" id="1633"/>
    <lineage>
        <taxon>Bacteria</taxon>
        <taxon>Bacillati</taxon>
        <taxon>Bacillota</taxon>
        <taxon>Bacilli</taxon>
        <taxon>Lactobacillales</taxon>
        <taxon>Lactobacillaceae</taxon>
        <taxon>Limosilactobacillus</taxon>
    </lineage>
</organism>
<keyword evidence="3 7" id="KW-0812">Transmembrane</keyword>
<comment type="subcellular location">
    <subcellularLocation>
        <location evidence="1">Cell membrane</location>
        <topology evidence="1">Single-pass membrane protein</topology>
    </subcellularLocation>
</comment>
<dbReference type="PANTHER" id="PTHR33885">
    <property type="entry name" value="PHAGE SHOCK PROTEIN C"/>
    <property type="match status" value="1"/>
</dbReference>
<feature type="domain" description="Phage shock protein PspC N-terminal" evidence="8">
    <location>
        <begin position="3"/>
        <end position="61"/>
    </location>
</feature>
<sequence>MSKKLTRSYDDRWLAGVLSGFAKYFNTKPLYLRIAYILFTAITGIVPGVIVYIILLAIIPPDPAHPGIAGLFKTFADLTSTPQKTRDSQERRQLTDVEEKDIKKNGRS</sequence>
<feature type="compositionally biased region" description="Basic and acidic residues" evidence="6">
    <location>
        <begin position="84"/>
        <end position="108"/>
    </location>
</feature>
<dbReference type="PANTHER" id="PTHR33885:SF3">
    <property type="entry name" value="PHAGE SHOCK PROTEIN C"/>
    <property type="match status" value="1"/>
</dbReference>
<dbReference type="Proteomes" id="UP001212401">
    <property type="component" value="Unassembled WGS sequence"/>
</dbReference>
<gene>
    <name evidence="9" type="ORF">L2724_06230</name>
</gene>
<comment type="caution">
    <text evidence="9">The sequence shown here is derived from an EMBL/GenBank/DDBJ whole genome shotgun (WGS) entry which is preliminary data.</text>
</comment>
<evidence type="ECO:0000256" key="3">
    <source>
        <dbReference type="ARBA" id="ARBA00022692"/>
    </source>
</evidence>
<feature type="region of interest" description="Disordered" evidence="6">
    <location>
        <begin position="82"/>
        <end position="108"/>
    </location>
</feature>
<evidence type="ECO:0000256" key="4">
    <source>
        <dbReference type="ARBA" id="ARBA00022989"/>
    </source>
</evidence>
<evidence type="ECO:0000256" key="1">
    <source>
        <dbReference type="ARBA" id="ARBA00004162"/>
    </source>
</evidence>
<evidence type="ECO:0000259" key="8">
    <source>
        <dbReference type="Pfam" id="PF04024"/>
    </source>
</evidence>
<keyword evidence="5 7" id="KW-0472">Membrane</keyword>
<dbReference type="InterPro" id="IPR052027">
    <property type="entry name" value="PspC"/>
</dbReference>
<proteinExistence type="predicted"/>
<evidence type="ECO:0000256" key="6">
    <source>
        <dbReference type="SAM" id="MobiDB-lite"/>
    </source>
</evidence>
<dbReference type="RefSeq" id="WP_269296046.1">
    <property type="nucleotide sequence ID" value="NZ_JAKHPH010000014.1"/>
</dbReference>